<protein>
    <submittedName>
        <fullName evidence="1">Uncharacterized protein</fullName>
    </submittedName>
</protein>
<reference evidence="1 2" key="1">
    <citation type="journal article" date="2019" name="Sci. Rep.">
        <title>Orb-weaving spider Araneus ventricosus genome elucidates the spidroin gene catalogue.</title>
        <authorList>
            <person name="Kono N."/>
            <person name="Nakamura H."/>
            <person name="Ohtoshi R."/>
            <person name="Moran D.A.P."/>
            <person name="Shinohara A."/>
            <person name="Yoshida Y."/>
            <person name="Fujiwara M."/>
            <person name="Mori M."/>
            <person name="Tomita M."/>
            <person name="Arakawa K."/>
        </authorList>
    </citation>
    <scope>NUCLEOTIDE SEQUENCE [LARGE SCALE GENOMIC DNA]</scope>
</reference>
<evidence type="ECO:0000313" key="2">
    <source>
        <dbReference type="Proteomes" id="UP000499080"/>
    </source>
</evidence>
<keyword evidence="2" id="KW-1185">Reference proteome</keyword>
<organism evidence="1 2">
    <name type="scientific">Araneus ventricosus</name>
    <name type="common">Orbweaver spider</name>
    <name type="synonym">Epeira ventricosa</name>
    <dbReference type="NCBI Taxonomy" id="182803"/>
    <lineage>
        <taxon>Eukaryota</taxon>
        <taxon>Metazoa</taxon>
        <taxon>Ecdysozoa</taxon>
        <taxon>Arthropoda</taxon>
        <taxon>Chelicerata</taxon>
        <taxon>Arachnida</taxon>
        <taxon>Araneae</taxon>
        <taxon>Araneomorphae</taxon>
        <taxon>Entelegynae</taxon>
        <taxon>Araneoidea</taxon>
        <taxon>Araneidae</taxon>
        <taxon>Araneus</taxon>
    </lineage>
</organism>
<accession>A0A4Y2GGG0</accession>
<evidence type="ECO:0000313" key="1">
    <source>
        <dbReference type="EMBL" id="GBM52247.1"/>
    </source>
</evidence>
<sequence length="93" mass="10553">MENDDKDDDDDDTDPSQCLLKSQERLQSVQSRRAFCSSLSSTNDDDFRGLDCETLPPGPHAGQIFDGIMARTHDLLTLNLRLYHQAHMQNSEE</sequence>
<comment type="caution">
    <text evidence="1">The sequence shown here is derived from an EMBL/GenBank/DDBJ whole genome shotgun (WGS) entry which is preliminary data.</text>
</comment>
<dbReference type="Proteomes" id="UP000499080">
    <property type="component" value="Unassembled WGS sequence"/>
</dbReference>
<proteinExistence type="predicted"/>
<name>A0A4Y2GGG0_ARAVE</name>
<dbReference type="AlphaFoldDB" id="A0A4Y2GGG0"/>
<gene>
    <name evidence="1" type="ORF">AVEN_31062_1</name>
</gene>
<dbReference type="EMBL" id="BGPR01001370">
    <property type="protein sequence ID" value="GBM52247.1"/>
    <property type="molecule type" value="Genomic_DNA"/>
</dbReference>